<dbReference type="InterPro" id="IPR029068">
    <property type="entry name" value="Glyas_Bleomycin-R_OHBP_Dase"/>
</dbReference>
<accession>A0A502E544</accession>
<comment type="caution">
    <text evidence="2">The sequence shown here is derived from an EMBL/GenBank/DDBJ whole genome shotgun (WGS) entry which is preliminary data.</text>
</comment>
<dbReference type="RefSeq" id="WP_140695802.1">
    <property type="nucleotide sequence ID" value="NZ_RCZG01000011.1"/>
</dbReference>
<dbReference type="InterPro" id="IPR004360">
    <property type="entry name" value="Glyas_Fos-R_dOase_dom"/>
</dbReference>
<evidence type="ECO:0000259" key="1">
    <source>
        <dbReference type="PROSITE" id="PS51819"/>
    </source>
</evidence>
<dbReference type="Proteomes" id="UP000320095">
    <property type="component" value="Unassembled WGS sequence"/>
</dbReference>
<keyword evidence="3" id="KW-1185">Reference proteome</keyword>
<evidence type="ECO:0000313" key="2">
    <source>
        <dbReference type="EMBL" id="TPG31676.1"/>
    </source>
</evidence>
<dbReference type="Gene3D" id="3.10.180.10">
    <property type="entry name" value="2,3-Dihydroxybiphenyl 1,2-Dioxygenase, domain 1"/>
    <property type="match status" value="1"/>
</dbReference>
<evidence type="ECO:0000313" key="3">
    <source>
        <dbReference type="Proteomes" id="UP000320095"/>
    </source>
</evidence>
<gene>
    <name evidence="2" type="ORF">EAH80_22290</name>
</gene>
<dbReference type="SUPFAM" id="SSF54593">
    <property type="entry name" value="Glyoxalase/Bleomycin resistance protein/Dihydroxybiphenyl dioxygenase"/>
    <property type="match status" value="1"/>
</dbReference>
<organism evidence="2 3">
    <name type="scientific">Mycolicibacterium hodleri</name>
    <dbReference type="NCBI Taxonomy" id="49897"/>
    <lineage>
        <taxon>Bacteria</taxon>
        <taxon>Bacillati</taxon>
        <taxon>Actinomycetota</taxon>
        <taxon>Actinomycetes</taxon>
        <taxon>Mycobacteriales</taxon>
        <taxon>Mycobacteriaceae</taxon>
        <taxon>Mycolicibacterium</taxon>
    </lineage>
</organism>
<dbReference type="PROSITE" id="PS51819">
    <property type="entry name" value="VOC"/>
    <property type="match status" value="1"/>
</dbReference>
<dbReference type="Pfam" id="PF00903">
    <property type="entry name" value="Glyoxalase"/>
    <property type="match status" value="1"/>
</dbReference>
<dbReference type="InterPro" id="IPR037523">
    <property type="entry name" value="VOC_core"/>
</dbReference>
<name>A0A502E544_9MYCO</name>
<protein>
    <submittedName>
        <fullName evidence="2">VOC family protein</fullName>
    </submittedName>
</protein>
<sequence length="149" mass="15521">MTMVHHTGLCPADVEQSLRFYRDGIGMTVLADFTMDADLEPLLGRRTSHVRAVFLGTPDSPQGGTLELLDLGDAELTTEPGGSGLPHRGVFLLSFVVDVPGVLTRLADLGLGGEPRTMPSPGGITATVVDPDGVTVELLSGPVTMLPSG</sequence>
<dbReference type="EMBL" id="RCZG01000011">
    <property type="protein sequence ID" value="TPG31676.1"/>
    <property type="molecule type" value="Genomic_DNA"/>
</dbReference>
<feature type="domain" description="VOC" evidence="1">
    <location>
        <begin position="3"/>
        <end position="141"/>
    </location>
</feature>
<dbReference type="AlphaFoldDB" id="A0A502E544"/>
<reference evidence="2 3" key="1">
    <citation type="journal article" date="2019" name="Environ. Microbiol.">
        <title>Species interactions and distinct microbial communities in high Arctic permafrost affected cryosols are associated with the CH4 and CO2 gas fluxes.</title>
        <authorList>
            <person name="Altshuler I."/>
            <person name="Hamel J."/>
            <person name="Turney S."/>
            <person name="Magnuson E."/>
            <person name="Levesque R."/>
            <person name="Greer C."/>
            <person name="Whyte L.G."/>
        </authorList>
    </citation>
    <scope>NUCLEOTIDE SEQUENCE [LARGE SCALE GENOMIC DNA]</scope>
    <source>
        <strain evidence="2 3">S5.20</strain>
    </source>
</reference>
<dbReference type="OrthoDB" id="4740700at2"/>
<dbReference type="CDD" id="cd06587">
    <property type="entry name" value="VOC"/>
    <property type="match status" value="1"/>
</dbReference>
<proteinExistence type="predicted"/>